<evidence type="ECO:0000256" key="4">
    <source>
        <dbReference type="ARBA" id="ARBA00022989"/>
    </source>
</evidence>
<keyword evidence="5 6" id="KW-0472">Membrane</keyword>
<gene>
    <name evidence="8" type="ORF">BCS92_17275</name>
    <name evidence="9" type="ORF">FC057_01460</name>
</gene>
<dbReference type="RefSeq" id="WP_009848149.1">
    <property type="nucleotide sequence ID" value="NZ_MDBP01000045.1"/>
</dbReference>
<feature type="transmembrane region" description="Helical" evidence="6">
    <location>
        <begin position="77"/>
        <end position="96"/>
    </location>
</feature>
<evidence type="ECO:0000313" key="11">
    <source>
        <dbReference type="Proteomes" id="UP000308018"/>
    </source>
</evidence>
<evidence type="ECO:0000313" key="8">
    <source>
        <dbReference type="EMBL" id="PMP13421.1"/>
    </source>
</evidence>
<sequence length="306" mass="35166">MYWLIILGGAILMIVALKPNRAPSVDEYLSQQAKGNLKSDLSFTQQAVNFASLSDRNFKQKLRVRWDNLQRQLGKMALGKVVIFSVVALLAIGILNQMSLRLPWFEILPLTLIIAWFFGYLHLQKREKKRFEETFPDALNMLASSLSAGESIGRGIGYVGKKLEGEVGKEFKLMSERLNLGEPIDDVFRKSCRRFPYPSFHFFVITLRANMQRGGQLKEVMSRLNRQMFEARAVERKKFALTSEARISAKIVGATPFFFLFILQFLSPENFEFVMHHPEGRPILYYLITSESIGMLIIWALMKKVK</sequence>
<dbReference type="EMBL" id="MDBP01000045">
    <property type="protein sequence ID" value="PMP13421.1"/>
    <property type="molecule type" value="Genomic_DNA"/>
</dbReference>
<dbReference type="GO" id="GO:0005886">
    <property type="term" value="C:plasma membrane"/>
    <property type="evidence" value="ECO:0007669"/>
    <property type="project" value="UniProtKB-SubCell"/>
</dbReference>
<dbReference type="Proteomes" id="UP000235579">
    <property type="component" value="Unassembled WGS sequence"/>
</dbReference>
<keyword evidence="3 6" id="KW-0812">Transmembrane</keyword>
<reference evidence="9 11" key="4">
    <citation type="submission" date="2019-04" db="EMBL/GenBank/DDBJ databases">
        <title>A reverse ecology approach based on a biological definition of microbial populations.</title>
        <authorList>
            <person name="Arevalo P."/>
            <person name="Vaninsberghe D."/>
            <person name="Elsherbini J."/>
            <person name="Gore J."/>
            <person name="Polz M."/>
        </authorList>
    </citation>
    <scope>NUCLEOTIDE SEQUENCE [LARGE SCALE GENOMIC DNA]</scope>
    <source>
        <strain evidence="9 11">10N.222.45.A8</strain>
    </source>
</reference>
<dbReference type="PANTHER" id="PTHR35007">
    <property type="entry name" value="INTEGRAL MEMBRANE PROTEIN-RELATED"/>
    <property type="match status" value="1"/>
</dbReference>
<reference evidence="8" key="2">
    <citation type="submission" date="2016-07" db="EMBL/GenBank/DDBJ databases">
        <authorList>
            <person name="Wan K."/>
            <person name="Booth B."/>
            <person name="Spirohn K."/>
            <person name="Hao T."/>
            <person name="Hu Y."/>
            <person name="Calderwood M."/>
            <person name="Hill D."/>
            <person name="Mohr S."/>
            <person name="Vidal M."/>
            <person name="Celniker S."/>
            <person name="Perrimon N."/>
        </authorList>
    </citation>
    <scope>NUCLEOTIDE SEQUENCE</scope>
    <source>
        <strain evidence="8">10N.222.48.A2</strain>
    </source>
</reference>
<feature type="domain" description="Type II secretion system protein GspF" evidence="7">
    <location>
        <begin position="139"/>
        <end position="263"/>
    </location>
</feature>
<keyword evidence="4 6" id="KW-1133">Transmembrane helix</keyword>
<evidence type="ECO:0000256" key="6">
    <source>
        <dbReference type="SAM" id="Phobius"/>
    </source>
</evidence>
<feature type="transmembrane region" description="Helical" evidence="6">
    <location>
        <begin position="283"/>
        <end position="302"/>
    </location>
</feature>
<dbReference type="Pfam" id="PF00482">
    <property type="entry name" value="T2SSF"/>
    <property type="match status" value="1"/>
</dbReference>
<evidence type="ECO:0000313" key="9">
    <source>
        <dbReference type="EMBL" id="TKG37456.1"/>
    </source>
</evidence>
<comment type="caution">
    <text evidence="8">The sequence shown here is derived from an EMBL/GenBank/DDBJ whole genome shotgun (WGS) entry which is preliminary data.</text>
</comment>
<evidence type="ECO:0000256" key="2">
    <source>
        <dbReference type="ARBA" id="ARBA00022475"/>
    </source>
</evidence>
<evidence type="ECO:0000256" key="1">
    <source>
        <dbReference type="ARBA" id="ARBA00004651"/>
    </source>
</evidence>
<evidence type="ECO:0000256" key="5">
    <source>
        <dbReference type="ARBA" id="ARBA00023136"/>
    </source>
</evidence>
<evidence type="ECO:0000313" key="10">
    <source>
        <dbReference type="Proteomes" id="UP000235579"/>
    </source>
</evidence>
<feature type="transmembrane region" description="Helical" evidence="6">
    <location>
        <begin position="102"/>
        <end position="121"/>
    </location>
</feature>
<evidence type="ECO:0000256" key="3">
    <source>
        <dbReference type="ARBA" id="ARBA00022692"/>
    </source>
</evidence>
<dbReference type="Proteomes" id="UP000308018">
    <property type="component" value="Unassembled WGS sequence"/>
</dbReference>
<keyword evidence="2" id="KW-1003">Cell membrane</keyword>
<accession>A0A2N7NGF1</accession>
<dbReference type="AlphaFoldDB" id="A0A2N7NGF1"/>
<organism evidence="8 10">
    <name type="scientific">Vibrio tasmaniensis</name>
    <dbReference type="NCBI Taxonomy" id="212663"/>
    <lineage>
        <taxon>Bacteria</taxon>
        <taxon>Pseudomonadati</taxon>
        <taxon>Pseudomonadota</taxon>
        <taxon>Gammaproteobacteria</taxon>
        <taxon>Vibrionales</taxon>
        <taxon>Vibrionaceae</taxon>
        <taxon>Vibrio</taxon>
    </lineage>
</organism>
<feature type="transmembrane region" description="Helical" evidence="6">
    <location>
        <begin position="247"/>
        <end position="267"/>
    </location>
</feature>
<dbReference type="EMBL" id="SYVV01000002">
    <property type="protein sequence ID" value="TKG37456.1"/>
    <property type="molecule type" value="Genomic_DNA"/>
</dbReference>
<evidence type="ECO:0000259" key="7">
    <source>
        <dbReference type="Pfam" id="PF00482"/>
    </source>
</evidence>
<proteinExistence type="predicted"/>
<protein>
    <submittedName>
        <fullName evidence="8">Pilus assembly protein TadB</fullName>
    </submittedName>
</protein>
<dbReference type="PANTHER" id="PTHR35007:SF2">
    <property type="entry name" value="PILUS ASSEMBLE PROTEIN"/>
    <property type="match status" value="1"/>
</dbReference>
<reference evidence="8" key="3">
    <citation type="journal article" date="2018" name="Nature">
        <title>A major lineage of non-tailed dsDNA viruses as unrecognized killers of marine bacteria.</title>
        <authorList>
            <person name="Kauffman K.M."/>
            <person name="Hussain F.A."/>
            <person name="Yang J."/>
            <person name="Arevalo P."/>
            <person name="Brown J.M."/>
            <person name="Chang W.K."/>
            <person name="VanInsberghe D."/>
            <person name="Elsherbini J."/>
            <person name="Sharma R.S."/>
            <person name="Cutler M.B."/>
            <person name="Kelly L."/>
            <person name="Polz M.F."/>
        </authorList>
    </citation>
    <scope>NUCLEOTIDE SEQUENCE</scope>
    <source>
        <strain evidence="8">10N.222.48.A2</strain>
    </source>
</reference>
<reference evidence="10" key="1">
    <citation type="submission" date="2016-07" db="EMBL/GenBank/DDBJ databases">
        <title>Nontailed viruses are major unrecognized killers of bacteria in the ocean.</title>
        <authorList>
            <person name="Kauffman K."/>
            <person name="Hussain F."/>
            <person name="Yang J."/>
            <person name="Arevalo P."/>
            <person name="Brown J."/>
            <person name="Cutler M."/>
            <person name="Kelly L."/>
            <person name="Polz M.F."/>
        </authorList>
    </citation>
    <scope>NUCLEOTIDE SEQUENCE [LARGE SCALE GENOMIC DNA]</scope>
    <source>
        <strain evidence="10">10N.222.48.A2</strain>
    </source>
</reference>
<dbReference type="InterPro" id="IPR018076">
    <property type="entry name" value="T2SS_GspF_dom"/>
</dbReference>
<name>A0A2N7NGF1_9VIBR</name>
<comment type="subcellular location">
    <subcellularLocation>
        <location evidence="1">Cell membrane</location>
        <topology evidence="1">Multi-pass membrane protein</topology>
    </subcellularLocation>
</comment>